<protein>
    <submittedName>
        <fullName evidence="1">Uncharacterized protein</fullName>
    </submittedName>
</protein>
<dbReference type="AlphaFoldDB" id="A0A022Y4F5"/>
<dbReference type="HOGENOM" id="CLU_1397243_0_0_1"/>
<dbReference type="Proteomes" id="UP000023623">
    <property type="component" value="Unassembled WGS sequence"/>
</dbReference>
<keyword evidence="2" id="KW-1185">Reference proteome</keyword>
<reference evidence="1 2" key="1">
    <citation type="submission" date="2014-02" db="EMBL/GenBank/DDBJ databases">
        <title>The Genome Sequence of Trichophyton rubrum (morphotype soudanense) CBS 452.61.</title>
        <authorList>
            <consortium name="The Broad Institute Genomics Platform"/>
            <person name="Cuomo C.A."/>
            <person name="White T.C."/>
            <person name="Graser Y."/>
            <person name="Martinez-Rossi N."/>
            <person name="Heitman J."/>
            <person name="Young S.K."/>
            <person name="Zeng Q."/>
            <person name="Gargeya S."/>
            <person name="Abouelleil A."/>
            <person name="Alvarado L."/>
            <person name="Chapman S.B."/>
            <person name="Gainer-Dewar J."/>
            <person name="Goldberg J."/>
            <person name="Griggs A."/>
            <person name="Gujja S."/>
            <person name="Hansen M."/>
            <person name="Howarth C."/>
            <person name="Imamovic A."/>
            <person name="Larimer J."/>
            <person name="Martinez D."/>
            <person name="Murphy C."/>
            <person name="Pearson M.D."/>
            <person name="Persinoti G."/>
            <person name="Poon T."/>
            <person name="Priest M."/>
            <person name="Roberts A.D."/>
            <person name="Saif S."/>
            <person name="Shea T.D."/>
            <person name="Sykes S.N."/>
            <person name="Wortman J."/>
            <person name="Nusbaum C."/>
            <person name="Birren B."/>
        </authorList>
    </citation>
    <scope>NUCLEOTIDE SEQUENCE [LARGE SCALE GENOMIC DNA]</scope>
    <source>
        <strain evidence="1 2">CBS 452.61</strain>
    </source>
</reference>
<accession>A0A022Y4F5</accession>
<sequence length="195" mass="21845">MGHSTIDQEVQNKLLKVTSIILRGQSFMQKKVLCRANKDINKQLWKQASNEMIKAAASQPLTSISNSVSGSWLSIRRLWEHKVQNSRKPPASCVGSYLSGTPRRTNAFKQTVLSLQNRVRSTPYRAQNEAREASRHISTDLQLLGWIHITLVIIRWPLGTEYLLVSCGLPTLARKCLTPTPQRVKRATGTRGAAT</sequence>
<proteinExistence type="predicted"/>
<organism evidence="1 2">
    <name type="scientific">Trichophyton soudanense CBS 452.61</name>
    <dbReference type="NCBI Taxonomy" id="1215331"/>
    <lineage>
        <taxon>Eukaryota</taxon>
        <taxon>Fungi</taxon>
        <taxon>Dikarya</taxon>
        <taxon>Ascomycota</taxon>
        <taxon>Pezizomycotina</taxon>
        <taxon>Eurotiomycetes</taxon>
        <taxon>Eurotiomycetidae</taxon>
        <taxon>Onygenales</taxon>
        <taxon>Arthrodermataceae</taxon>
        <taxon>Trichophyton</taxon>
    </lineage>
</organism>
<evidence type="ECO:0000313" key="1">
    <source>
        <dbReference type="EMBL" id="EZF77644.1"/>
    </source>
</evidence>
<dbReference type="EMBL" id="KK208743">
    <property type="protein sequence ID" value="EZF77644.1"/>
    <property type="molecule type" value="Genomic_DNA"/>
</dbReference>
<name>A0A022Y4F5_TRISD</name>
<gene>
    <name evidence="1" type="ORF">H105_01257</name>
</gene>
<evidence type="ECO:0000313" key="2">
    <source>
        <dbReference type="Proteomes" id="UP000023623"/>
    </source>
</evidence>